<evidence type="ECO:0000256" key="6">
    <source>
        <dbReference type="ARBA" id="ARBA00022840"/>
    </source>
</evidence>
<dbReference type="InterPro" id="IPR023299">
    <property type="entry name" value="ATPase_P-typ_cyto_dom_N"/>
</dbReference>
<feature type="transmembrane region" description="Helical" evidence="12">
    <location>
        <begin position="266"/>
        <end position="294"/>
    </location>
</feature>
<dbReference type="SFLD" id="SFLDG00002">
    <property type="entry name" value="C1.7:_P-type_atpase_like"/>
    <property type="match status" value="1"/>
</dbReference>
<dbReference type="SUPFAM" id="SSF81665">
    <property type="entry name" value="Calcium ATPase, transmembrane domain M"/>
    <property type="match status" value="1"/>
</dbReference>
<feature type="transmembrane region" description="Helical" evidence="12">
    <location>
        <begin position="782"/>
        <end position="799"/>
    </location>
</feature>
<dbReference type="GO" id="GO:0005886">
    <property type="term" value="C:plasma membrane"/>
    <property type="evidence" value="ECO:0007669"/>
    <property type="project" value="UniProtKB-SubCell"/>
</dbReference>
<dbReference type="GO" id="GO:0005524">
    <property type="term" value="F:ATP binding"/>
    <property type="evidence" value="ECO:0007669"/>
    <property type="project" value="UniProtKB-KW"/>
</dbReference>
<evidence type="ECO:0000256" key="5">
    <source>
        <dbReference type="ARBA" id="ARBA00022741"/>
    </source>
</evidence>
<dbReference type="InterPro" id="IPR023298">
    <property type="entry name" value="ATPase_P-typ_TM_dom_sf"/>
</dbReference>
<dbReference type="GO" id="GO:1990573">
    <property type="term" value="P:potassium ion import across plasma membrane"/>
    <property type="evidence" value="ECO:0007669"/>
    <property type="project" value="TreeGrafter"/>
</dbReference>
<dbReference type="InterPro" id="IPR001757">
    <property type="entry name" value="P_typ_ATPase"/>
</dbReference>
<evidence type="ECO:0000256" key="9">
    <source>
        <dbReference type="ARBA" id="ARBA00023136"/>
    </source>
</evidence>
<keyword evidence="4" id="KW-0479">Metal-binding</keyword>
<dbReference type="InterPro" id="IPR044492">
    <property type="entry name" value="P_typ_ATPase_HD_dom"/>
</dbReference>
<protein>
    <submittedName>
        <fullName evidence="14">Cation-transporting P-type ATPase</fullName>
    </submittedName>
</protein>
<dbReference type="InterPro" id="IPR006068">
    <property type="entry name" value="ATPase_P-typ_cation-transptr_C"/>
</dbReference>
<dbReference type="GO" id="GO:0046872">
    <property type="term" value="F:metal ion binding"/>
    <property type="evidence" value="ECO:0007669"/>
    <property type="project" value="UniProtKB-KW"/>
</dbReference>
<keyword evidence="8 12" id="KW-1133">Transmembrane helix</keyword>
<dbReference type="EMBL" id="DSJT01000020">
    <property type="protein sequence ID" value="HEF87320.1"/>
    <property type="molecule type" value="Genomic_DNA"/>
</dbReference>
<dbReference type="PANTHER" id="PTHR43294">
    <property type="entry name" value="SODIUM/POTASSIUM-TRANSPORTING ATPASE SUBUNIT ALPHA"/>
    <property type="match status" value="1"/>
</dbReference>
<comment type="subcellular location">
    <subcellularLocation>
        <location evidence="1">Cell membrane</location>
        <topology evidence="1">Multi-pass membrane protein</topology>
    </subcellularLocation>
</comment>
<dbReference type="Pfam" id="PF13246">
    <property type="entry name" value="Cation_ATPase"/>
    <property type="match status" value="1"/>
</dbReference>
<dbReference type="GO" id="GO:0036376">
    <property type="term" value="P:sodium ion export across plasma membrane"/>
    <property type="evidence" value="ECO:0007669"/>
    <property type="project" value="TreeGrafter"/>
</dbReference>
<feature type="transmembrane region" description="Helical" evidence="12">
    <location>
        <begin position="45"/>
        <end position="68"/>
    </location>
</feature>
<evidence type="ECO:0000256" key="2">
    <source>
        <dbReference type="ARBA" id="ARBA00022475"/>
    </source>
</evidence>
<dbReference type="FunFam" id="2.70.150.10:FF:000016">
    <property type="entry name" value="Calcium-transporting P-type ATPase putative"/>
    <property type="match status" value="1"/>
</dbReference>
<evidence type="ECO:0000256" key="8">
    <source>
        <dbReference type="ARBA" id="ARBA00022989"/>
    </source>
</evidence>
<dbReference type="InterPro" id="IPR018303">
    <property type="entry name" value="ATPase_P-typ_P_site"/>
</dbReference>
<dbReference type="Gene3D" id="1.20.1110.10">
    <property type="entry name" value="Calcium-transporting ATPase, transmembrane domain"/>
    <property type="match status" value="2"/>
</dbReference>
<keyword evidence="7" id="KW-1278">Translocase</keyword>
<feature type="transmembrane region" description="Helical" evidence="12">
    <location>
        <begin position="74"/>
        <end position="90"/>
    </location>
</feature>
<dbReference type="NCBIfam" id="TIGR01494">
    <property type="entry name" value="ATPase_P-type"/>
    <property type="match status" value="2"/>
</dbReference>
<organism evidence="14">
    <name type="scientific">Thermosphaera aggregans</name>
    <dbReference type="NCBI Taxonomy" id="54254"/>
    <lineage>
        <taxon>Archaea</taxon>
        <taxon>Thermoproteota</taxon>
        <taxon>Thermoprotei</taxon>
        <taxon>Desulfurococcales</taxon>
        <taxon>Desulfurococcaceae</taxon>
        <taxon>Thermosphaera</taxon>
    </lineage>
</organism>
<feature type="transmembrane region" description="Helical" evidence="12">
    <location>
        <begin position="849"/>
        <end position="867"/>
    </location>
</feature>
<proteinExistence type="predicted"/>
<dbReference type="SUPFAM" id="SSF56784">
    <property type="entry name" value="HAD-like"/>
    <property type="match status" value="1"/>
</dbReference>
<dbReference type="GO" id="GO:0006883">
    <property type="term" value="P:intracellular sodium ion homeostasis"/>
    <property type="evidence" value="ECO:0007669"/>
    <property type="project" value="TreeGrafter"/>
</dbReference>
<evidence type="ECO:0000256" key="11">
    <source>
        <dbReference type="SAM" id="MobiDB-lite"/>
    </source>
</evidence>
<dbReference type="AlphaFoldDB" id="A0A7C2FGX4"/>
<evidence type="ECO:0000256" key="4">
    <source>
        <dbReference type="ARBA" id="ARBA00022723"/>
    </source>
</evidence>
<dbReference type="GO" id="GO:1902600">
    <property type="term" value="P:proton transmembrane transport"/>
    <property type="evidence" value="ECO:0007669"/>
    <property type="project" value="TreeGrafter"/>
</dbReference>
<dbReference type="GO" id="GO:0005391">
    <property type="term" value="F:P-type sodium:potassium-exchanging transporter activity"/>
    <property type="evidence" value="ECO:0007669"/>
    <property type="project" value="TreeGrafter"/>
</dbReference>
<dbReference type="SFLD" id="SFLDS00003">
    <property type="entry name" value="Haloacid_Dehalogenase"/>
    <property type="match status" value="1"/>
</dbReference>
<dbReference type="Gene3D" id="3.40.1110.10">
    <property type="entry name" value="Calcium-transporting ATPase, cytoplasmic domain N"/>
    <property type="match status" value="1"/>
</dbReference>
<dbReference type="GO" id="GO:0016887">
    <property type="term" value="F:ATP hydrolysis activity"/>
    <property type="evidence" value="ECO:0007669"/>
    <property type="project" value="InterPro"/>
</dbReference>
<dbReference type="SUPFAM" id="SSF81653">
    <property type="entry name" value="Calcium ATPase, transduction domain A"/>
    <property type="match status" value="1"/>
</dbReference>
<gene>
    <name evidence="14" type="ORF">ENP55_03325</name>
</gene>
<dbReference type="InterPro" id="IPR023214">
    <property type="entry name" value="HAD_sf"/>
</dbReference>
<comment type="caution">
    <text evidence="14">The sequence shown here is derived from an EMBL/GenBank/DDBJ whole genome shotgun (WGS) entry which is preliminary data.</text>
</comment>
<dbReference type="Pfam" id="PF00690">
    <property type="entry name" value="Cation_ATPase_N"/>
    <property type="match status" value="1"/>
</dbReference>
<keyword evidence="9 12" id="KW-0472">Membrane</keyword>
<dbReference type="SFLD" id="SFLDF00027">
    <property type="entry name" value="p-type_atpase"/>
    <property type="match status" value="1"/>
</dbReference>
<keyword evidence="3 12" id="KW-0812">Transmembrane</keyword>
<dbReference type="InterPro" id="IPR008250">
    <property type="entry name" value="ATPase_P-typ_transduc_dom_A_sf"/>
</dbReference>
<dbReference type="InterPro" id="IPR050510">
    <property type="entry name" value="Cation_transp_ATPase_P-type"/>
</dbReference>
<feature type="region of interest" description="Disordered" evidence="11">
    <location>
        <begin position="158"/>
        <end position="177"/>
    </location>
</feature>
<keyword evidence="6" id="KW-0067">ATP-binding</keyword>
<evidence type="ECO:0000256" key="3">
    <source>
        <dbReference type="ARBA" id="ARBA00022692"/>
    </source>
</evidence>
<dbReference type="Pfam" id="PF00122">
    <property type="entry name" value="E1-E2_ATPase"/>
    <property type="match status" value="1"/>
</dbReference>
<dbReference type="FunFam" id="3.40.50.1000:FF:000083">
    <property type="entry name" value="Sodium/potassium-transporting ATPase subunit alpha"/>
    <property type="match status" value="1"/>
</dbReference>
<feature type="transmembrane region" description="Helical" evidence="12">
    <location>
        <begin position="239"/>
        <end position="260"/>
    </location>
</feature>
<dbReference type="PRINTS" id="PR00119">
    <property type="entry name" value="CATATPASE"/>
</dbReference>
<dbReference type="SMART" id="SM00831">
    <property type="entry name" value="Cation_ATPase_N"/>
    <property type="match status" value="1"/>
</dbReference>
<feature type="coiled-coil region" evidence="10">
    <location>
        <begin position="211"/>
        <end position="238"/>
    </location>
</feature>
<dbReference type="SUPFAM" id="SSF81660">
    <property type="entry name" value="Metal cation-transporting ATPase, ATP-binding domain N"/>
    <property type="match status" value="1"/>
</dbReference>
<name>A0A7C2FGX4_9CREN</name>
<dbReference type="PRINTS" id="PR00120">
    <property type="entry name" value="HATPASE"/>
</dbReference>
<dbReference type="PROSITE" id="PS00154">
    <property type="entry name" value="ATPASE_E1_E2"/>
    <property type="match status" value="1"/>
</dbReference>
<keyword evidence="2" id="KW-1003">Cell membrane</keyword>
<keyword evidence="5" id="KW-0547">Nucleotide-binding</keyword>
<evidence type="ECO:0000313" key="14">
    <source>
        <dbReference type="EMBL" id="HEF87320.1"/>
    </source>
</evidence>
<dbReference type="GO" id="GO:0030007">
    <property type="term" value="P:intracellular potassium ion homeostasis"/>
    <property type="evidence" value="ECO:0007669"/>
    <property type="project" value="TreeGrafter"/>
</dbReference>
<evidence type="ECO:0000256" key="7">
    <source>
        <dbReference type="ARBA" id="ARBA00022967"/>
    </source>
</evidence>
<keyword evidence="10" id="KW-0175">Coiled coil</keyword>
<evidence type="ECO:0000256" key="10">
    <source>
        <dbReference type="SAM" id="Coils"/>
    </source>
</evidence>
<dbReference type="InterPro" id="IPR059000">
    <property type="entry name" value="ATPase_P-type_domA"/>
</dbReference>
<feature type="domain" description="Cation-transporting P-type ATPase N-terminal" evidence="13">
    <location>
        <begin position="1"/>
        <end position="70"/>
    </location>
</feature>
<dbReference type="InterPro" id="IPR036412">
    <property type="entry name" value="HAD-like_sf"/>
</dbReference>
<dbReference type="Gene3D" id="3.40.50.1000">
    <property type="entry name" value="HAD superfamily/HAD-like"/>
    <property type="match status" value="1"/>
</dbReference>
<evidence type="ECO:0000259" key="13">
    <source>
        <dbReference type="SMART" id="SM00831"/>
    </source>
</evidence>
<sequence>MKPEEALAHLNVDPETGLSSEEAARRLSQYGPNEIMVKKKHPVFLLLRQFSNFLIIILLVATVISAALGEIVDAAAIITIVIIMGVMGFIQEYKAEKAVEALKSMAVPYCTVLRNGVLTEIPASQLVPGDILIVKEGDKVPADARIIESVDLLVDESPLTGESTPVEKDSDTVLPPETPVSDRRNMVFRGTYVVGGKGRAVVVSTGSSTEIGRIAKAIAEAKEEKTLLEQELDSFGRKIGLIILGIAAIVFVTSMIEGYLGVVDAFMISVALAVAAIPEGLPAIATALLAIGAYRMAKKKALVRRLGAVETLGAVDVICSDKTGTITKGEMTVKIVKMLGKHCTVEGAGYEPVGKVMCNPGESGDDSFLYEIIAAHTSVDVALTRDSSSWRVKGSPTEGAALVLSYKALGEDGVRKAVEKYPLVKTYPFDRFRKRKTTVHQVGGRYLVVSTGAPELLLEVSTKVWGSGEEELTSSVKEALSAEIEKLASQGFRTFGVAYRWMDDFSEDYDVSQVETGLVFYAVLGIIDPPREEVVEALKTASKAGIKTIMVTGDHKLTAIAVARMIGLEASEETVLEGRQLDKMSDEELAKIVDKINVYARVTPEHKARIVKALKAKGYKVAMTGDGVNDAPALKLADVGVAMGIRGTDVAKEASQLILLDDNYSTIVEAVKEGRIIFDNLKKPINYLLTANMGEVGTVFGAELLYLPPPLRPIHLLWVNVVTDALPAVALGLEPAEPGIMEKSPREYRGGLITRKKILYYVVFGALISGFTILSFTMNLQSLLMAQTAAFTTIVLSEFGRALASRSENKPVWRIRFNRWLIPALATSLLLHLATIYTPLSQVFYTTPLPLTMWIYGLAASLLIWLIDEVRKAVGVKI</sequence>
<accession>A0A7C2FGX4</accession>
<dbReference type="Gene3D" id="2.70.150.10">
    <property type="entry name" value="Calcium-transporting ATPase, cytoplasmic transduction domain A"/>
    <property type="match status" value="1"/>
</dbReference>
<evidence type="ECO:0000256" key="12">
    <source>
        <dbReference type="SAM" id="Phobius"/>
    </source>
</evidence>
<feature type="transmembrane region" description="Helical" evidence="12">
    <location>
        <begin position="758"/>
        <end position="776"/>
    </location>
</feature>
<dbReference type="Pfam" id="PF00689">
    <property type="entry name" value="Cation_ATPase_C"/>
    <property type="match status" value="1"/>
</dbReference>
<feature type="transmembrane region" description="Helical" evidence="12">
    <location>
        <begin position="820"/>
        <end position="837"/>
    </location>
</feature>
<dbReference type="PANTHER" id="PTHR43294:SF21">
    <property type="entry name" value="CATION TRANSPORTING ATPASE"/>
    <property type="match status" value="1"/>
</dbReference>
<dbReference type="InterPro" id="IPR004014">
    <property type="entry name" value="ATPase_P-typ_cation-transptr_N"/>
</dbReference>
<reference evidence="14" key="1">
    <citation type="journal article" date="2020" name="mSystems">
        <title>Genome- and Community-Level Interaction Insights into Carbon Utilization and Element Cycling Functions of Hydrothermarchaeota in Hydrothermal Sediment.</title>
        <authorList>
            <person name="Zhou Z."/>
            <person name="Liu Y."/>
            <person name="Xu W."/>
            <person name="Pan J."/>
            <person name="Luo Z.H."/>
            <person name="Li M."/>
        </authorList>
    </citation>
    <scope>NUCLEOTIDE SEQUENCE [LARGE SCALE GENOMIC DNA]</scope>
    <source>
        <strain evidence="14">SpSt-23</strain>
    </source>
</reference>
<evidence type="ECO:0000256" key="1">
    <source>
        <dbReference type="ARBA" id="ARBA00004651"/>
    </source>
</evidence>